<dbReference type="Pfam" id="PF22825">
    <property type="entry name" value="HpiC1-like"/>
    <property type="match status" value="1"/>
</dbReference>
<dbReference type="InterPro" id="IPR054720">
    <property type="entry name" value="HpiC1"/>
</dbReference>
<proteinExistence type="predicted"/>
<accession>V5TDY3</accession>
<evidence type="ECO:0000313" key="1">
    <source>
        <dbReference type="EMBL" id="AHB62759.1"/>
    </source>
</evidence>
<organism evidence="1">
    <name type="scientific">Fischerella ambigua (strain UTEX 1903)</name>
    <dbReference type="NCBI Taxonomy" id="230521"/>
    <lineage>
        <taxon>Bacteria</taxon>
        <taxon>Bacillati</taxon>
        <taxon>Cyanobacteriota</taxon>
        <taxon>Cyanophyceae</taxon>
        <taxon>Nostocales</taxon>
        <taxon>Hapalosiphonaceae</taxon>
        <taxon>Fischerella</taxon>
    </lineage>
</organism>
<dbReference type="EMBL" id="KF664586">
    <property type="protein sequence ID" value="AHB62759.1"/>
    <property type="molecule type" value="Genomic_DNA"/>
</dbReference>
<protein>
    <submittedName>
        <fullName evidence="1">AmbU2</fullName>
    </submittedName>
</protein>
<reference evidence="1" key="1">
    <citation type="journal article" date="2014" name="ACS Chem. Biol.">
        <title>Biosynthesis of ambiguine indole alkaloids in cyanobacterium Fischerella ambigua.</title>
        <authorList>
            <person name="Hillwig M.L."/>
            <person name="Zhu Q."/>
            <person name="Liu X."/>
        </authorList>
    </citation>
    <scope>NUCLEOTIDE SEQUENCE</scope>
    <source>
        <strain evidence="1">UTEX1903</strain>
    </source>
</reference>
<name>V5TDY3_FISAU</name>
<dbReference type="AlphaFoldDB" id="V5TDY3"/>
<sequence length="238" mass="25846">MLSKLVKEQKLMKLKSIVAVVFLIFICLGINTPANATGAVSIPIKNAGFEDPFLEVKDYYTVNTPPGWSTYDPNGLIPEQPTVQTSYVGVTNATPSSAFYDQKVPEGRNMGSVYLAHEPGSGIAGLEQTLDTVLESNKNYTLLVDIGNSADGYKDISLADFPGYRVELLAGDKVIAVDHNSVYIKEGEFKTSMIKFTAKPDSPYLGQKLGIRLINSLQTLSGNIDFDNVRLSVESAVI</sequence>